<proteinExistence type="predicted"/>
<name>A0A1G1L105_9BACT</name>
<dbReference type="EMBL" id="MHFR01000023">
    <property type="protein sequence ID" value="OGW98857.1"/>
    <property type="molecule type" value="Genomic_DNA"/>
</dbReference>
<evidence type="ECO:0000313" key="1">
    <source>
        <dbReference type="EMBL" id="OGW98857.1"/>
    </source>
</evidence>
<gene>
    <name evidence="1" type="ORF">A3G33_09885</name>
</gene>
<dbReference type="Proteomes" id="UP000178187">
    <property type="component" value="Unassembled WGS sequence"/>
</dbReference>
<reference evidence="1 2" key="1">
    <citation type="journal article" date="2016" name="Nat. Commun.">
        <title>Thousands of microbial genomes shed light on interconnected biogeochemical processes in an aquifer system.</title>
        <authorList>
            <person name="Anantharaman K."/>
            <person name="Brown C.T."/>
            <person name="Hug L.A."/>
            <person name="Sharon I."/>
            <person name="Castelle C.J."/>
            <person name="Probst A.J."/>
            <person name="Thomas B.C."/>
            <person name="Singh A."/>
            <person name="Wilkins M.J."/>
            <person name="Karaoz U."/>
            <person name="Brodie E.L."/>
            <person name="Williams K.H."/>
            <person name="Hubbard S.S."/>
            <person name="Banfield J.F."/>
        </authorList>
    </citation>
    <scope>NUCLEOTIDE SEQUENCE [LARGE SCALE GENOMIC DNA]</scope>
</reference>
<dbReference type="SUPFAM" id="SSF55931">
    <property type="entry name" value="Glutamine synthetase/guanido kinase"/>
    <property type="match status" value="1"/>
</dbReference>
<organism evidence="1 2">
    <name type="scientific">Candidatus Danuiimicrobium aquiferis</name>
    <dbReference type="NCBI Taxonomy" id="1801832"/>
    <lineage>
        <taxon>Bacteria</taxon>
        <taxon>Pseudomonadati</taxon>
        <taxon>Candidatus Omnitrophota</taxon>
        <taxon>Candidatus Danuiimicrobium</taxon>
    </lineage>
</organism>
<dbReference type="GO" id="GO:0003824">
    <property type="term" value="F:catalytic activity"/>
    <property type="evidence" value="ECO:0007669"/>
    <property type="project" value="InterPro"/>
</dbReference>
<sequence length="366" mass="43341">MARKQKQKPILTMGVELETYSIDVSENRICRDLHFPRKATVEKGEKFTRDWSIGSEYNSKVFNTIRESFFLLKTGLRKYTEFREKNGPNDHYVIFPIGGWVDRFAGTHFHLAVKGRKLSYPEAKELAGYIHDYIPFLIALCGNSPVWREKLTHYSSNRLLRGSEKYCKPTKRGVLYKHHFRELTYNRENKKKPPTLEIRIADASLPEYVVAALCVLRAIALKWVRQKEVLNQSTHANYLKARDHAIRLGPKAKIAWTNHWVSVPHYVDLFFRKYKDELEEMDIPEEIIRTFKYLKKEWNQAEVIRAAAEKYQRKHRPTWQRQFAKRYVIAIEELLDGNSFERFAHILGVKLPNIDRTWLGRKESNW</sequence>
<protein>
    <recommendedName>
        <fullName evidence="3">Glutamate--cysteine ligase</fullName>
    </recommendedName>
</protein>
<evidence type="ECO:0008006" key="3">
    <source>
        <dbReference type="Google" id="ProtNLM"/>
    </source>
</evidence>
<comment type="caution">
    <text evidence="1">The sequence shown here is derived from an EMBL/GenBank/DDBJ whole genome shotgun (WGS) entry which is preliminary data.</text>
</comment>
<dbReference type="InterPro" id="IPR014746">
    <property type="entry name" value="Gln_synth/guanido_kin_cat_dom"/>
</dbReference>
<dbReference type="AlphaFoldDB" id="A0A1G1L105"/>
<accession>A0A1G1L105</accession>
<dbReference type="Gene3D" id="3.30.590.20">
    <property type="match status" value="1"/>
</dbReference>
<evidence type="ECO:0000313" key="2">
    <source>
        <dbReference type="Proteomes" id="UP000178187"/>
    </source>
</evidence>